<evidence type="ECO:0000313" key="4">
    <source>
        <dbReference type="Proteomes" id="UP000077248"/>
    </source>
</evidence>
<dbReference type="GeneID" id="29110945"/>
<proteinExistence type="predicted"/>
<accession>A0A177DI30</accession>
<dbReference type="KEGG" id="aalt:CC77DRAFT_1021883"/>
<keyword evidence="1" id="KW-0863">Zinc-finger</keyword>
<dbReference type="EMBL" id="KV441482">
    <property type="protein sequence ID" value="OAG19048.1"/>
    <property type="molecule type" value="Genomic_DNA"/>
</dbReference>
<dbReference type="InterPro" id="IPR036236">
    <property type="entry name" value="Znf_C2H2_sf"/>
</dbReference>
<dbReference type="RefSeq" id="XP_018384469.1">
    <property type="nucleotide sequence ID" value="XM_018525351.1"/>
</dbReference>
<dbReference type="InterPro" id="IPR013087">
    <property type="entry name" value="Znf_C2H2_type"/>
</dbReference>
<dbReference type="Proteomes" id="UP000077248">
    <property type="component" value="Unassembled WGS sequence"/>
</dbReference>
<dbReference type="Gene3D" id="3.30.160.60">
    <property type="entry name" value="Classic Zinc Finger"/>
    <property type="match status" value="1"/>
</dbReference>
<evidence type="ECO:0000256" key="1">
    <source>
        <dbReference type="PROSITE-ProRule" id="PRU00042"/>
    </source>
</evidence>
<dbReference type="AlphaFoldDB" id="A0A177DI30"/>
<keyword evidence="1" id="KW-0479">Metal-binding</keyword>
<dbReference type="SMART" id="SM00355">
    <property type="entry name" value="ZnF_C2H2"/>
    <property type="match status" value="2"/>
</dbReference>
<dbReference type="PROSITE" id="PS50157">
    <property type="entry name" value="ZINC_FINGER_C2H2_2"/>
    <property type="match status" value="1"/>
</dbReference>
<gene>
    <name evidence="3" type="ORF">CC77DRAFT_1021883</name>
</gene>
<keyword evidence="1" id="KW-0862">Zinc</keyword>
<dbReference type="PROSITE" id="PS00028">
    <property type="entry name" value="ZINC_FINGER_C2H2_1"/>
    <property type="match status" value="1"/>
</dbReference>
<organism evidence="3 4">
    <name type="scientific">Alternaria alternata</name>
    <name type="common">Alternaria rot fungus</name>
    <name type="synonym">Torula alternata</name>
    <dbReference type="NCBI Taxonomy" id="5599"/>
    <lineage>
        <taxon>Eukaryota</taxon>
        <taxon>Fungi</taxon>
        <taxon>Dikarya</taxon>
        <taxon>Ascomycota</taxon>
        <taxon>Pezizomycotina</taxon>
        <taxon>Dothideomycetes</taxon>
        <taxon>Pleosporomycetidae</taxon>
        <taxon>Pleosporales</taxon>
        <taxon>Pleosporineae</taxon>
        <taxon>Pleosporaceae</taxon>
        <taxon>Alternaria</taxon>
        <taxon>Alternaria sect. Alternaria</taxon>
        <taxon>Alternaria alternata complex</taxon>
    </lineage>
</organism>
<sequence>MEPSVGYLGAESSDLEQPIDVDLSTKDIHEAQNFPFPESSLSADDAATAENFQPQSRTNFIIPHNPPIVTMPFSHSPTPSSIPEPDLEWFSNISTPLSLGPGPSSSSSPSSSGLSLDDDIAGKRVIGSARAVHFCSTCKRQHQRYRKCTAPSFRFQCGPCKADFTLKKDLKRHQETSSSCLARKVKTSLACPDCGVEYLRKDSLQRHVRTKHANKNN</sequence>
<evidence type="ECO:0000259" key="2">
    <source>
        <dbReference type="PROSITE" id="PS50157"/>
    </source>
</evidence>
<protein>
    <recommendedName>
        <fullName evidence="2">C2H2-type domain-containing protein</fullName>
    </recommendedName>
</protein>
<evidence type="ECO:0000313" key="3">
    <source>
        <dbReference type="EMBL" id="OAG19048.1"/>
    </source>
</evidence>
<feature type="domain" description="C2H2-type" evidence="2">
    <location>
        <begin position="189"/>
        <end position="217"/>
    </location>
</feature>
<keyword evidence="4" id="KW-1185">Reference proteome</keyword>
<dbReference type="VEuPathDB" id="FungiDB:CC77DRAFT_1021883"/>
<name>A0A177DI30_ALTAL</name>
<dbReference type="GO" id="GO:0008270">
    <property type="term" value="F:zinc ion binding"/>
    <property type="evidence" value="ECO:0007669"/>
    <property type="project" value="UniProtKB-KW"/>
</dbReference>
<reference evidence="3 4" key="1">
    <citation type="submission" date="2016-05" db="EMBL/GenBank/DDBJ databases">
        <title>Comparative analysis of secretome profiles of manganese(II)-oxidizing ascomycete fungi.</title>
        <authorList>
            <consortium name="DOE Joint Genome Institute"/>
            <person name="Zeiner C.A."/>
            <person name="Purvine S.O."/>
            <person name="Zink E.M."/>
            <person name="Wu S."/>
            <person name="Pasa-Tolic L."/>
            <person name="Chaput D.L."/>
            <person name="Haridas S."/>
            <person name="Grigoriev I.V."/>
            <person name="Santelli C.M."/>
            <person name="Hansel C.M."/>
        </authorList>
    </citation>
    <scope>NUCLEOTIDE SEQUENCE [LARGE SCALE GENOMIC DNA]</scope>
    <source>
        <strain evidence="3 4">SRC1lrK2f</strain>
    </source>
</reference>
<dbReference type="SUPFAM" id="SSF57667">
    <property type="entry name" value="beta-beta-alpha zinc fingers"/>
    <property type="match status" value="1"/>
</dbReference>